<feature type="non-terminal residue" evidence="4">
    <location>
        <position position="1"/>
    </location>
</feature>
<dbReference type="InterPro" id="IPR004647">
    <property type="entry name" value="Fe-S_hydro-lyase_TtdB-typ_cat"/>
</dbReference>
<name>X1N2S7_9ZZZZ</name>
<evidence type="ECO:0000256" key="1">
    <source>
        <dbReference type="ARBA" id="ARBA00008876"/>
    </source>
</evidence>
<comment type="similarity">
    <text evidence="1">Belongs to the class-I fumarase family.</text>
</comment>
<dbReference type="PANTHER" id="PTHR43351:SF2">
    <property type="entry name" value="L(+)-TARTRATE DEHYDRATASE SUBUNIT BETA-RELATED"/>
    <property type="match status" value="1"/>
</dbReference>
<dbReference type="EMBL" id="BARV01022537">
    <property type="protein sequence ID" value="GAI21160.1"/>
    <property type="molecule type" value="Genomic_DNA"/>
</dbReference>
<dbReference type="Gene3D" id="3.20.130.10">
    <property type="entry name" value="Fe-S hydro-lyase, tartrate dehydratase beta-type, catalytic domain"/>
    <property type="match status" value="1"/>
</dbReference>
<proteinExistence type="inferred from homology"/>
<accession>X1N2S7</accession>
<dbReference type="GO" id="GO:0016836">
    <property type="term" value="F:hydro-lyase activity"/>
    <property type="evidence" value="ECO:0007669"/>
    <property type="project" value="InterPro"/>
</dbReference>
<dbReference type="AlphaFoldDB" id="X1N2S7"/>
<keyword evidence="2" id="KW-0456">Lyase</keyword>
<sequence length="161" mass="17808">YTARDQAHKRLVDELEKAGKENRQPNLPFPLEGQVIYYVGPAPSRPGMVIGPAGPTTSGRMDTYTPILLEKGLKGTIGKGRRGKDTIEAMKKYKAVYFVAVGGAAVLISKRIKRIETVAYEDLGPEAIYCLEVEDFPLIVANDVYGNDLFDEGIKKYRKVT</sequence>
<reference evidence="4" key="1">
    <citation type="journal article" date="2014" name="Front. Microbiol.">
        <title>High frequency of phylogenetically diverse reductive dehalogenase-homologous genes in deep subseafloor sedimentary metagenomes.</title>
        <authorList>
            <person name="Kawai M."/>
            <person name="Futagami T."/>
            <person name="Toyoda A."/>
            <person name="Takaki Y."/>
            <person name="Nishi S."/>
            <person name="Hori S."/>
            <person name="Arai W."/>
            <person name="Tsubouchi T."/>
            <person name="Morono Y."/>
            <person name="Uchiyama I."/>
            <person name="Ito T."/>
            <person name="Fujiyama A."/>
            <person name="Inagaki F."/>
            <person name="Takami H."/>
        </authorList>
    </citation>
    <scope>NUCLEOTIDE SEQUENCE</scope>
    <source>
        <strain evidence="4">Expedition CK06-06</strain>
    </source>
</reference>
<dbReference type="Pfam" id="PF05683">
    <property type="entry name" value="Fumerase_C"/>
    <property type="match status" value="1"/>
</dbReference>
<dbReference type="InterPro" id="IPR036660">
    <property type="entry name" value="Fe-S_hydroAse_TtdB_cat_sf"/>
</dbReference>
<protein>
    <recommendedName>
        <fullName evidence="3">Fe-S hydro-lyase tartrate dehydratase beta-type catalytic domain-containing protein</fullName>
    </recommendedName>
</protein>
<organism evidence="4">
    <name type="scientific">marine sediment metagenome</name>
    <dbReference type="NCBI Taxonomy" id="412755"/>
    <lineage>
        <taxon>unclassified sequences</taxon>
        <taxon>metagenomes</taxon>
        <taxon>ecological metagenomes</taxon>
    </lineage>
</organism>
<dbReference type="NCBIfam" id="TIGR00723">
    <property type="entry name" value="ttdB_fumA_fumB"/>
    <property type="match status" value="1"/>
</dbReference>
<dbReference type="SUPFAM" id="SSF117457">
    <property type="entry name" value="FumA C-terminal domain-like"/>
    <property type="match status" value="1"/>
</dbReference>
<gene>
    <name evidence="4" type="ORF">S06H3_37140</name>
</gene>
<feature type="domain" description="Fe-S hydro-lyase tartrate dehydratase beta-type catalytic" evidence="3">
    <location>
        <begin position="1"/>
        <end position="152"/>
    </location>
</feature>
<evidence type="ECO:0000313" key="4">
    <source>
        <dbReference type="EMBL" id="GAI21160.1"/>
    </source>
</evidence>
<comment type="caution">
    <text evidence="4">The sequence shown here is derived from an EMBL/GenBank/DDBJ whole genome shotgun (WGS) entry which is preliminary data.</text>
</comment>
<evidence type="ECO:0000256" key="2">
    <source>
        <dbReference type="ARBA" id="ARBA00023239"/>
    </source>
</evidence>
<dbReference type="PANTHER" id="PTHR43351">
    <property type="entry name" value="L(+)-TARTRATE DEHYDRATASE SUBUNIT BETA"/>
    <property type="match status" value="1"/>
</dbReference>
<evidence type="ECO:0000259" key="3">
    <source>
        <dbReference type="Pfam" id="PF05683"/>
    </source>
</evidence>